<dbReference type="SUPFAM" id="SSF48403">
    <property type="entry name" value="Ankyrin repeat"/>
    <property type="match status" value="1"/>
</dbReference>
<proteinExistence type="predicted"/>
<feature type="region of interest" description="Disordered" evidence="1">
    <location>
        <begin position="83"/>
        <end position="122"/>
    </location>
</feature>
<dbReference type="AlphaFoldDB" id="A0AAC9KA95"/>
<dbReference type="Gene3D" id="1.25.40.20">
    <property type="entry name" value="Ankyrin repeat-containing domain"/>
    <property type="match status" value="1"/>
</dbReference>
<reference evidence="3" key="1">
    <citation type="submission" date="2016-11" db="EMBL/GenBank/DDBJ databases">
        <title>Comparative genomic and phenotypic analysis of Granulibacter bethesdensis clinical isolates from patients with chronic granulomatous disease.</title>
        <authorList>
            <person name="Zarember K.A."/>
            <person name="Porcella S.F."/>
            <person name="Chu J."/>
            <person name="Ding L."/>
            <person name="Dahlstrom E."/>
            <person name="Barbian K."/>
            <person name="Martens C."/>
            <person name="Sykora L."/>
            <person name="Kramer S."/>
            <person name="Pettinato A.M."/>
            <person name="Hong H."/>
            <person name="Wald G."/>
            <person name="Berg L.J."/>
            <person name="Rogge L.S."/>
            <person name="Greenberg D.E."/>
            <person name="Falcone E.L."/>
            <person name="Neves J.F."/>
            <person name="Simoes M.J."/>
            <person name="Casal M."/>
            <person name="Rodriguez-Lopez F.C."/>
            <person name="Zelazny A."/>
            <person name="Gallin J.I."/>
            <person name="Holland S.M."/>
        </authorList>
    </citation>
    <scope>NUCLEOTIDE SEQUENCE [LARGE SCALE GENOMIC DNA]</scope>
    <source>
        <strain evidence="3">NIH9.1</strain>
    </source>
</reference>
<dbReference type="InterPro" id="IPR036770">
    <property type="entry name" value="Ankyrin_rpt-contain_sf"/>
</dbReference>
<evidence type="ECO:0000313" key="2">
    <source>
        <dbReference type="EMBL" id="APH54941.1"/>
    </source>
</evidence>
<protein>
    <submittedName>
        <fullName evidence="2">Ankyrin repeat protein</fullName>
    </submittedName>
</protein>
<gene>
    <name evidence="2" type="ORF">GbCGDNIH9_1643</name>
</gene>
<name>A0AAC9KA95_9PROT</name>
<feature type="compositionally biased region" description="Polar residues" evidence="1">
    <location>
        <begin position="218"/>
        <end position="231"/>
    </location>
</feature>
<evidence type="ECO:0000313" key="3">
    <source>
        <dbReference type="Proteomes" id="UP000182373"/>
    </source>
</evidence>
<dbReference type="Proteomes" id="UP000182373">
    <property type="component" value="Chromosome"/>
</dbReference>
<organism evidence="2 3">
    <name type="scientific">Granulibacter bethesdensis</name>
    <dbReference type="NCBI Taxonomy" id="364410"/>
    <lineage>
        <taxon>Bacteria</taxon>
        <taxon>Pseudomonadati</taxon>
        <taxon>Pseudomonadota</taxon>
        <taxon>Alphaproteobacteria</taxon>
        <taxon>Acetobacterales</taxon>
        <taxon>Acetobacteraceae</taxon>
        <taxon>Granulibacter</taxon>
    </lineage>
</organism>
<accession>A0AAC9KA95</accession>
<evidence type="ECO:0000256" key="1">
    <source>
        <dbReference type="SAM" id="MobiDB-lite"/>
    </source>
</evidence>
<dbReference type="EMBL" id="CP018191">
    <property type="protein sequence ID" value="APH54941.1"/>
    <property type="molecule type" value="Genomic_DNA"/>
</dbReference>
<feature type="region of interest" description="Disordered" evidence="1">
    <location>
        <begin position="185"/>
        <end position="239"/>
    </location>
</feature>
<sequence length="239" mass="25109">MGLLCHLSECRLLASELNRMHPRLPPGTAREGVFILMAYRLISSLSLRARCGGIPGALGAALLMTSLGAVPEHAAQAQMMGMHNNPHATEPKGQQAPPPSLPGSKPASHTPVPPPDKSLADMQPNDALFDAINRGDVPAARDALSRGAQLEARNVLGMTPLELSVDLGRNEISFLLLSMRPPPDSSAVISGPAPKPVTTASKTTKIKGSKSHHEDSAAISTTQPKEASANETGFLGFNR</sequence>